<sequence length="42" mass="4531">MNLTPIHEDGELDEMGGVGSGNFPTIDTLDEDDDDIGEEHLS</sequence>
<evidence type="ECO:0000313" key="2">
    <source>
        <dbReference type="EMBL" id="RVW34682.1"/>
    </source>
</evidence>
<proteinExistence type="predicted"/>
<dbReference type="EMBL" id="QGNW01001630">
    <property type="protein sequence ID" value="RVW34682.1"/>
    <property type="molecule type" value="Genomic_DNA"/>
</dbReference>
<accession>A0A438DGU7</accession>
<feature type="region of interest" description="Disordered" evidence="1">
    <location>
        <begin position="1"/>
        <end position="42"/>
    </location>
</feature>
<dbReference type="Proteomes" id="UP000288805">
    <property type="component" value="Unassembled WGS sequence"/>
</dbReference>
<feature type="compositionally biased region" description="Acidic residues" evidence="1">
    <location>
        <begin position="28"/>
        <end position="42"/>
    </location>
</feature>
<evidence type="ECO:0000256" key="1">
    <source>
        <dbReference type="SAM" id="MobiDB-lite"/>
    </source>
</evidence>
<protein>
    <submittedName>
        <fullName evidence="2">Uncharacterized protein</fullName>
    </submittedName>
</protein>
<gene>
    <name evidence="2" type="ORF">CK203_108920</name>
</gene>
<evidence type="ECO:0000313" key="3">
    <source>
        <dbReference type="Proteomes" id="UP000288805"/>
    </source>
</evidence>
<name>A0A438DGU7_VITVI</name>
<reference evidence="2 3" key="1">
    <citation type="journal article" date="2018" name="PLoS Genet.">
        <title>Population sequencing reveals clonal diversity and ancestral inbreeding in the grapevine cultivar Chardonnay.</title>
        <authorList>
            <person name="Roach M.J."/>
            <person name="Johnson D.L."/>
            <person name="Bohlmann J."/>
            <person name="van Vuuren H.J."/>
            <person name="Jones S.J."/>
            <person name="Pretorius I.S."/>
            <person name="Schmidt S.A."/>
            <person name="Borneman A.R."/>
        </authorList>
    </citation>
    <scope>NUCLEOTIDE SEQUENCE [LARGE SCALE GENOMIC DNA]</scope>
    <source>
        <strain evidence="3">cv. Chardonnay</strain>
        <tissue evidence="2">Leaf</tissue>
    </source>
</reference>
<organism evidence="2 3">
    <name type="scientific">Vitis vinifera</name>
    <name type="common">Grape</name>
    <dbReference type="NCBI Taxonomy" id="29760"/>
    <lineage>
        <taxon>Eukaryota</taxon>
        <taxon>Viridiplantae</taxon>
        <taxon>Streptophyta</taxon>
        <taxon>Embryophyta</taxon>
        <taxon>Tracheophyta</taxon>
        <taxon>Spermatophyta</taxon>
        <taxon>Magnoliopsida</taxon>
        <taxon>eudicotyledons</taxon>
        <taxon>Gunneridae</taxon>
        <taxon>Pentapetalae</taxon>
        <taxon>rosids</taxon>
        <taxon>Vitales</taxon>
        <taxon>Vitaceae</taxon>
        <taxon>Viteae</taxon>
        <taxon>Vitis</taxon>
    </lineage>
</organism>
<comment type="caution">
    <text evidence="2">The sequence shown here is derived from an EMBL/GenBank/DDBJ whole genome shotgun (WGS) entry which is preliminary data.</text>
</comment>
<dbReference type="AlphaFoldDB" id="A0A438DGU7"/>